<dbReference type="EMBL" id="UINC01166108">
    <property type="protein sequence ID" value="SVD67882.1"/>
    <property type="molecule type" value="Genomic_DNA"/>
</dbReference>
<dbReference type="InterPro" id="IPR044855">
    <property type="entry name" value="CoA-Trfase_III_dom3_sf"/>
</dbReference>
<reference evidence="2" key="1">
    <citation type="submission" date="2018-05" db="EMBL/GenBank/DDBJ databases">
        <authorList>
            <person name="Lanie J.A."/>
            <person name="Ng W.-L."/>
            <person name="Kazmierczak K.M."/>
            <person name="Andrzejewski T.M."/>
            <person name="Davidsen T.M."/>
            <person name="Wayne K.J."/>
            <person name="Tettelin H."/>
            <person name="Glass J.I."/>
            <person name="Rusch D."/>
            <person name="Podicherti R."/>
            <person name="Tsui H.-C.T."/>
            <person name="Winkler M.E."/>
        </authorList>
    </citation>
    <scope>NUCLEOTIDE SEQUENCE</scope>
</reference>
<dbReference type="Gene3D" id="3.40.50.10540">
    <property type="entry name" value="Crotonobetainyl-coa:carnitine coa-transferase, domain 1"/>
    <property type="match status" value="1"/>
</dbReference>
<dbReference type="Pfam" id="PF02515">
    <property type="entry name" value="CoA_transf_3"/>
    <property type="match status" value="1"/>
</dbReference>
<dbReference type="InterPro" id="IPR023606">
    <property type="entry name" value="CoA-Trfase_III_dom_1_sf"/>
</dbReference>
<evidence type="ECO:0000256" key="1">
    <source>
        <dbReference type="ARBA" id="ARBA00022679"/>
    </source>
</evidence>
<dbReference type="GO" id="GO:0008410">
    <property type="term" value="F:CoA-transferase activity"/>
    <property type="evidence" value="ECO:0007669"/>
    <property type="project" value="TreeGrafter"/>
</dbReference>
<sequence length="243" mass="26897">RYLPTIMADKTCAMVAAYGVMAALFQRERTRAGQFVEVPMFESMVAFNLIEHLYGHTFEPPEGPMGYTRVLSPWRKPYPTSDGYICMMIYTDDQWRRFWDHVAKPELAHDPRFLTLSDRSANITDLYRIAGECVADETAAHWVGVMADLDIPAAPMATLEDLESDAQLDAVGFFRKLDHPTEGHVVIPDSPVRFGGATPALARLQPKLGEHSVEILREAGLSEAEIEGLVAAGASLDGKVKTS</sequence>
<dbReference type="PANTHER" id="PTHR48207:SF4">
    <property type="entry name" value="BLL6097 PROTEIN"/>
    <property type="match status" value="1"/>
</dbReference>
<dbReference type="SUPFAM" id="SSF89796">
    <property type="entry name" value="CoA-transferase family III (CaiB/BaiF)"/>
    <property type="match status" value="1"/>
</dbReference>
<feature type="non-terminal residue" evidence="2">
    <location>
        <position position="1"/>
    </location>
</feature>
<proteinExistence type="predicted"/>
<evidence type="ECO:0000313" key="2">
    <source>
        <dbReference type="EMBL" id="SVD67882.1"/>
    </source>
</evidence>
<protein>
    <recommendedName>
        <fullName evidence="3">CoA transferase</fullName>
    </recommendedName>
</protein>
<dbReference type="AlphaFoldDB" id="A0A382X9Z3"/>
<dbReference type="InterPro" id="IPR003673">
    <property type="entry name" value="CoA-Trfase_fam_III"/>
</dbReference>
<gene>
    <name evidence="2" type="ORF">METZ01_LOCUS420736</name>
</gene>
<organism evidence="2">
    <name type="scientific">marine metagenome</name>
    <dbReference type="NCBI Taxonomy" id="408172"/>
    <lineage>
        <taxon>unclassified sequences</taxon>
        <taxon>metagenomes</taxon>
        <taxon>ecological metagenomes</taxon>
    </lineage>
</organism>
<evidence type="ECO:0008006" key="3">
    <source>
        <dbReference type="Google" id="ProtNLM"/>
    </source>
</evidence>
<name>A0A382X9Z3_9ZZZZ</name>
<keyword evidence="1" id="KW-0808">Transferase</keyword>
<dbReference type="PANTHER" id="PTHR48207">
    <property type="entry name" value="SUCCINATE--HYDROXYMETHYLGLUTARATE COA-TRANSFERASE"/>
    <property type="match status" value="1"/>
</dbReference>
<dbReference type="Gene3D" id="3.30.1540.10">
    <property type="entry name" value="formyl-coa transferase, domain 3"/>
    <property type="match status" value="1"/>
</dbReference>
<accession>A0A382X9Z3</accession>
<dbReference type="InterPro" id="IPR050483">
    <property type="entry name" value="CoA-transferase_III_domain"/>
</dbReference>